<proteinExistence type="predicted"/>
<evidence type="ECO:0000313" key="2">
    <source>
        <dbReference type="Proteomes" id="UP000065641"/>
    </source>
</evidence>
<dbReference type="KEGG" id="pspi:PS2015_938"/>
<evidence type="ECO:0008006" key="3">
    <source>
        <dbReference type="Google" id="ProtNLM"/>
    </source>
</evidence>
<name>A0A0S2KBD9_9GAMM</name>
<evidence type="ECO:0000313" key="1">
    <source>
        <dbReference type="EMBL" id="ALO45608.1"/>
    </source>
</evidence>
<reference evidence="1 2" key="1">
    <citation type="submission" date="2015-11" db="EMBL/GenBank/DDBJ databases">
        <authorList>
            <person name="Zhang Y."/>
            <person name="Guo Z."/>
        </authorList>
    </citation>
    <scope>NUCLEOTIDE SEQUENCE [LARGE SCALE GENOMIC DNA]</scope>
    <source>
        <strain evidence="1 2">KCTC 32221</strain>
    </source>
</reference>
<protein>
    <recommendedName>
        <fullName evidence="3">SAM-dependent methyltransferase</fullName>
    </recommendedName>
</protein>
<dbReference type="OrthoDB" id="5732382at2"/>
<sequence>MTSTEILPSRLMPDIIERLENRSPLMVLDVGMGVKETVSYFGSRRCRLHFSAFHEALFSPPKIKNTQPVGQVIDKKAEEQSLYDAWLKTFQSAMSFEASTRFDVCLFWDFFNYLDDIPLAAFSEALRPFIKPETLAHAYLLLKPSPDVMNREYGIHSPGEISVRPGTYSALTSFPRPQARVTGMLKGFAVNHSVLRRDGLLEVSLKAAR</sequence>
<keyword evidence="2" id="KW-1185">Reference proteome</keyword>
<dbReference type="Proteomes" id="UP000065641">
    <property type="component" value="Chromosome"/>
</dbReference>
<dbReference type="AlphaFoldDB" id="A0A0S2KBD9"/>
<accession>A0A0S2KBD9</accession>
<dbReference type="EMBL" id="CP013189">
    <property type="protein sequence ID" value="ALO45608.1"/>
    <property type="molecule type" value="Genomic_DNA"/>
</dbReference>
<dbReference type="STRING" id="1249552.PS2015_938"/>
<gene>
    <name evidence="1" type="ORF">PS2015_938</name>
</gene>
<organism evidence="1 2">
    <name type="scientific">Pseudohongiella spirulinae</name>
    <dbReference type="NCBI Taxonomy" id="1249552"/>
    <lineage>
        <taxon>Bacteria</taxon>
        <taxon>Pseudomonadati</taxon>
        <taxon>Pseudomonadota</taxon>
        <taxon>Gammaproteobacteria</taxon>
        <taxon>Pseudomonadales</taxon>
        <taxon>Pseudohongiellaceae</taxon>
        <taxon>Pseudohongiella</taxon>
    </lineage>
</organism>
<dbReference type="RefSeq" id="WP_058021132.1">
    <property type="nucleotide sequence ID" value="NZ_CP013189.1"/>
</dbReference>